<dbReference type="SMART" id="SM00490">
    <property type="entry name" value="HELICc"/>
    <property type="match status" value="1"/>
</dbReference>
<dbReference type="PANTHER" id="PTHR43519">
    <property type="entry name" value="ATP-DEPENDENT RNA HELICASE HRPB"/>
    <property type="match status" value="1"/>
</dbReference>
<keyword evidence="4" id="KW-0067">ATP-binding</keyword>
<keyword evidence="1" id="KW-0547">Nucleotide-binding</keyword>
<feature type="domain" description="Helicase ATP-binding" evidence="6">
    <location>
        <begin position="18"/>
        <end position="182"/>
    </location>
</feature>
<evidence type="ECO:0000256" key="4">
    <source>
        <dbReference type="ARBA" id="ARBA00022840"/>
    </source>
</evidence>
<reference evidence="8" key="1">
    <citation type="submission" date="2022-05" db="EMBL/GenBank/DDBJ databases">
        <authorList>
            <person name="Pankratov T."/>
        </authorList>
    </citation>
    <scope>NUCLEOTIDE SEQUENCE</scope>
    <source>
        <strain evidence="8">BP6-180914</strain>
    </source>
</reference>
<feature type="region of interest" description="Disordered" evidence="5">
    <location>
        <begin position="802"/>
        <end position="825"/>
    </location>
</feature>
<evidence type="ECO:0000256" key="1">
    <source>
        <dbReference type="ARBA" id="ARBA00022741"/>
    </source>
</evidence>
<dbReference type="Pfam" id="PF00271">
    <property type="entry name" value="Helicase_C"/>
    <property type="match status" value="1"/>
</dbReference>
<protein>
    <submittedName>
        <fullName evidence="8">ATP-dependent helicase HrpB</fullName>
    </submittedName>
</protein>
<gene>
    <name evidence="8" type="primary">hrpB</name>
    <name evidence="8" type="ORF">M8523_20185</name>
</gene>
<dbReference type="Gene3D" id="3.40.50.300">
    <property type="entry name" value="P-loop containing nucleotide triphosphate hydrolases"/>
    <property type="match status" value="2"/>
</dbReference>
<dbReference type="SMART" id="SM00487">
    <property type="entry name" value="DEXDc"/>
    <property type="match status" value="1"/>
</dbReference>
<dbReference type="PROSITE" id="PS51192">
    <property type="entry name" value="HELICASE_ATP_BIND_1"/>
    <property type="match status" value="1"/>
</dbReference>
<dbReference type="FunFam" id="3.40.50.300:FF:002125">
    <property type="entry name" value="ATP-dependent helicase HrpB"/>
    <property type="match status" value="1"/>
</dbReference>
<evidence type="ECO:0000259" key="6">
    <source>
        <dbReference type="PROSITE" id="PS51192"/>
    </source>
</evidence>
<dbReference type="Proteomes" id="UP001165667">
    <property type="component" value="Unassembled WGS sequence"/>
</dbReference>
<dbReference type="Pfam" id="PF00270">
    <property type="entry name" value="DEAD"/>
    <property type="match status" value="1"/>
</dbReference>
<dbReference type="InterPro" id="IPR011545">
    <property type="entry name" value="DEAD/DEAH_box_helicase_dom"/>
</dbReference>
<proteinExistence type="predicted"/>
<accession>A0AA42CPF6</accession>
<evidence type="ECO:0000256" key="2">
    <source>
        <dbReference type="ARBA" id="ARBA00022801"/>
    </source>
</evidence>
<dbReference type="GO" id="GO:0003676">
    <property type="term" value="F:nucleic acid binding"/>
    <property type="evidence" value="ECO:0007669"/>
    <property type="project" value="InterPro"/>
</dbReference>
<dbReference type="Pfam" id="PF08482">
    <property type="entry name" value="HrpB_C"/>
    <property type="match status" value="1"/>
</dbReference>
<evidence type="ECO:0000313" key="9">
    <source>
        <dbReference type="Proteomes" id="UP001165667"/>
    </source>
</evidence>
<dbReference type="InterPro" id="IPR014001">
    <property type="entry name" value="Helicase_ATP-bd"/>
</dbReference>
<dbReference type="GO" id="GO:0016787">
    <property type="term" value="F:hydrolase activity"/>
    <property type="evidence" value="ECO:0007669"/>
    <property type="project" value="UniProtKB-KW"/>
</dbReference>
<keyword evidence="2" id="KW-0378">Hydrolase</keyword>
<keyword evidence="3 8" id="KW-0347">Helicase</keyword>
<dbReference type="PROSITE" id="PS51194">
    <property type="entry name" value="HELICASE_CTER"/>
    <property type="match status" value="1"/>
</dbReference>
<keyword evidence="9" id="KW-1185">Reference proteome</keyword>
<dbReference type="GO" id="GO:0004386">
    <property type="term" value="F:helicase activity"/>
    <property type="evidence" value="ECO:0007669"/>
    <property type="project" value="UniProtKB-KW"/>
</dbReference>
<feature type="domain" description="Helicase C-terminal" evidence="7">
    <location>
        <begin position="205"/>
        <end position="373"/>
    </location>
</feature>
<dbReference type="InterPro" id="IPR049614">
    <property type="entry name" value="HrpB_DEXH"/>
</dbReference>
<comment type="caution">
    <text evidence="8">The sequence shown here is derived from an EMBL/GenBank/DDBJ whole genome shotgun (WGS) entry which is preliminary data.</text>
</comment>
<dbReference type="EMBL" id="JAMOIM010000015">
    <property type="protein sequence ID" value="MCW6510340.1"/>
    <property type="molecule type" value="Genomic_DNA"/>
</dbReference>
<organism evidence="8 9">
    <name type="scientific">Lichenifustis flavocetrariae</name>
    <dbReference type="NCBI Taxonomy" id="2949735"/>
    <lineage>
        <taxon>Bacteria</taxon>
        <taxon>Pseudomonadati</taxon>
        <taxon>Pseudomonadota</taxon>
        <taxon>Alphaproteobacteria</taxon>
        <taxon>Hyphomicrobiales</taxon>
        <taxon>Lichenihabitantaceae</taxon>
        <taxon>Lichenifustis</taxon>
    </lineage>
</organism>
<dbReference type="CDD" id="cd17990">
    <property type="entry name" value="DEXHc_HrpB"/>
    <property type="match status" value="1"/>
</dbReference>
<dbReference type="InterPro" id="IPR010225">
    <property type="entry name" value="HrpB"/>
</dbReference>
<dbReference type="AlphaFoldDB" id="A0AA42CPF6"/>
<evidence type="ECO:0000259" key="7">
    <source>
        <dbReference type="PROSITE" id="PS51194"/>
    </source>
</evidence>
<dbReference type="InterPro" id="IPR007502">
    <property type="entry name" value="Helicase-assoc_dom"/>
</dbReference>
<dbReference type="GO" id="GO:0005524">
    <property type="term" value="F:ATP binding"/>
    <property type="evidence" value="ECO:0007669"/>
    <property type="project" value="UniProtKB-KW"/>
</dbReference>
<dbReference type="CDD" id="cd18791">
    <property type="entry name" value="SF2_C_RHA"/>
    <property type="match status" value="1"/>
</dbReference>
<dbReference type="NCBIfam" id="TIGR01970">
    <property type="entry name" value="DEAH_box_HrpB"/>
    <property type="match status" value="1"/>
</dbReference>
<dbReference type="InterPro" id="IPR001650">
    <property type="entry name" value="Helicase_C-like"/>
</dbReference>
<dbReference type="PIRSF" id="PIRSF005496">
    <property type="entry name" value="ATP_hel_hrpB"/>
    <property type="match status" value="1"/>
</dbReference>
<dbReference type="InterPro" id="IPR013689">
    <property type="entry name" value="RNA_helicase_ATP-dep_HrpB_C"/>
</dbReference>
<evidence type="ECO:0000256" key="5">
    <source>
        <dbReference type="SAM" id="MobiDB-lite"/>
    </source>
</evidence>
<dbReference type="PANTHER" id="PTHR43519:SF1">
    <property type="entry name" value="ATP-DEPENDENT RNA HELICASE HRPB"/>
    <property type="match status" value="1"/>
</dbReference>
<evidence type="ECO:0000313" key="8">
    <source>
        <dbReference type="EMBL" id="MCW6510340.1"/>
    </source>
</evidence>
<dbReference type="SUPFAM" id="SSF52540">
    <property type="entry name" value="P-loop containing nucleoside triphosphate hydrolases"/>
    <property type="match status" value="1"/>
</dbReference>
<dbReference type="SMART" id="SM00847">
    <property type="entry name" value="HA2"/>
    <property type="match status" value="1"/>
</dbReference>
<dbReference type="InterPro" id="IPR027417">
    <property type="entry name" value="P-loop_NTPase"/>
</dbReference>
<sequence length="825" mass="88683">MTKTPVSLPIEAVRDDLVQLLRDGSRVVLVAPPGAGKTTRVPLMLLGEPWTAGGRLIILEPRRLAARAAAERMAASLGEKVGETVGLRARFDTRVSARTRIEVVTEGVFTRMILDDPALDGIAAVIFDEYHERSLDADLGLALALDVQGALRDDLRLLVMSATLDGARVSAILDDAPLLVSEGRAFPVATRYLGRDPSRDIMNDVVAAVLRALREEEGSVIAFLPGQREITRAAGLLAERVASTIDIAPLFGAMDRAAQDRAVQPASPGRRKVVLATSIAETSLTIEGVRVVVDSGLTRAPRFEPDMGLTRLETVRVSRAAADQRRGRAGRTEPGVCYRLWEEAGNGALQAFARPEILDADLSGLLLDLVVWGVREPAQLRWLDPPPAPAVTAARTMLQDLGALTVEGAPTAMGRDIASLALPPRLARMVTVAAGRGVAQRGAEVAVLLIERALGGTGTDAEDRLTRWRQDRSGRADSARILARSLARAAARFGDGTGGDHEDLSAGHLLALAFPERIAKARGAPGTFLLVNGRAASVEAADRLAREPFLAVGELVGRAAATRILLAAPLTLEEIEAVAGDAIERIDETRFDKERAGLTRREQRRLRALVLTERILPLEAGPETTGLLARGVADLGLDRLPWTKDLQQWRDRVSFLRGAEGDPWPDLSDATLAVSIETWLAPYLAGRTRVAEIDASVLDQAIKSLLPYDMGRRLAQEAPTHFEAPTGSRLAVDYRGEGGPGIAVRVQELFGLSTHPALAGGRVPLVLHLLSPASRPIQITRDLPGFWRGSWAAVKADMKGRYPRHPWPDDPAAALPTTRTKPRGT</sequence>
<dbReference type="RefSeq" id="WP_282586718.1">
    <property type="nucleotide sequence ID" value="NZ_JAMOIM010000015.1"/>
</dbReference>
<name>A0AA42CPF6_9HYPH</name>
<evidence type="ECO:0000256" key="3">
    <source>
        <dbReference type="ARBA" id="ARBA00022806"/>
    </source>
</evidence>
<dbReference type="Gene3D" id="1.20.120.1080">
    <property type="match status" value="1"/>
</dbReference>